<dbReference type="InterPro" id="IPR030642">
    <property type="entry name" value="NPHP1_SH3"/>
</dbReference>
<evidence type="ECO:0000259" key="4">
    <source>
        <dbReference type="PROSITE" id="PS50002"/>
    </source>
</evidence>
<feature type="compositionally biased region" description="Acidic residues" evidence="3">
    <location>
        <begin position="121"/>
        <end position="155"/>
    </location>
</feature>
<dbReference type="SMART" id="SM00326">
    <property type="entry name" value="SH3"/>
    <property type="match status" value="1"/>
</dbReference>
<dbReference type="PROSITE" id="PS50002">
    <property type="entry name" value="SH3"/>
    <property type="match status" value="1"/>
</dbReference>
<accession>A0A7L1SMK6</accession>
<dbReference type="PANTHER" id="PTHR15176">
    <property type="entry name" value="NEPHROCYSTIN"/>
    <property type="match status" value="1"/>
</dbReference>
<dbReference type="InterPro" id="IPR036028">
    <property type="entry name" value="SH3-like_dom_sf"/>
</dbReference>
<feature type="region of interest" description="Disordered" evidence="3">
    <location>
        <begin position="108"/>
        <end position="159"/>
    </location>
</feature>
<dbReference type="CDD" id="cd11770">
    <property type="entry name" value="SH3_Nephrocystin"/>
    <property type="match status" value="1"/>
</dbReference>
<evidence type="ECO:0000256" key="2">
    <source>
        <dbReference type="PROSITE-ProRule" id="PRU00192"/>
    </source>
</evidence>
<reference evidence="5 6" key="1">
    <citation type="submission" date="2019-09" db="EMBL/GenBank/DDBJ databases">
        <title>Bird 10,000 Genomes (B10K) Project - Family phase.</title>
        <authorList>
            <person name="Zhang G."/>
        </authorList>
    </citation>
    <scope>NUCLEOTIDE SEQUENCE [LARGE SCALE GENOMIC DNA]</scope>
    <source>
        <strain evidence="5">B10K-DU-002-11</strain>
        <tissue evidence="5">Muscle</tissue>
    </source>
</reference>
<evidence type="ECO:0000313" key="5">
    <source>
        <dbReference type="EMBL" id="NXO48264.1"/>
    </source>
</evidence>
<dbReference type="GO" id="GO:0005929">
    <property type="term" value="C:cilium"/>
    <property type="evidence" value="ECO:0007669"/>
    <property type="project" value="TreeGrafter"/>
</dbReference>
<evidence type="ECO:0000313" key="6">
    <source>
        <dbReference type="Proteomes" id="UP000567570"/>
    </source>
</evidence>
<proteinExistence type="predicted"/>
<dbReference type="Gene3D" id="2.30.30.40">
    <property type="entry name" value="SH3 Domains"/>
    <property type="match status" value="1"/>
</dbReference>
<keyword evidence="6" id="KW-1185">Reference proteome</keyword>
<gene>
    <name evidence="5" type="primary">Nphp1</name>
    <name evidence="5" type="ORF">ARAGUA_R11542</name>
</gene>
<sequence length="687" mass="77849">MSGRRVRGPLQRVQRRSRELQTQVEALRAESAAPAPGQRQALSQRCLQLKKWVDENTNALRDLKKADEPAPVGNYNQRKEEEEKLLLKLSQQLQNLVPVLDQDNVTTNYAADEEHQKDPQTEDENGEEDESEDEESSEEEDSEEADDNDEEEDKLLDDPNVKECIAVGNFNAQQEGDLTFTKGEVLLIHDKKADGWWVAENSKGERGLVPRTYLAVNSKWQVHTEDGESQEQSEEHIEVVDETADGTEIKKRTDSHWSAVRRAITENDTVEVLATIGAVPAGFRPSTLFQLFEEGSQFRASYFLRPELTPSQLAFKDLVWNSEKNTIYPRPTRVSLIVTLCSCKMIPLPGVSIQVLSRHVRLCLFDGNRVLSNIHTVRATWQPKNPQTWTFSPRVTGILPSLLDGDCFVRSNSLSSDIGILFELGITYIRNSTGERGELSCGWAFLKLFTSSGMPVSSKMYELLLNGGTPYERGVEVDPSISRRAGSGVFHQFITLKKQPVLLVKLRSLSVQSKDILNLLPETLIGSMCYIHLLIFYRQILGDALLKDRVSMQSTDLICNPILATFPQLMDQPDLMDALRSAWADRERTLKRPEKRDREFLKSLFVLVYHDSVFPLLQSTLLPPYKWAEEESEASRWKAIADFLKKSRENDGALQYLLSSENTHKAFDISELAYDFLGEVRKTDPGV</sequence>
<dbReference type="GO" id="GO:0005737">
    <property type="term" value="C:cytoplasm"/>
    <property type="evidence" value="ECO:0007669"/>
    <property type="project" value="TreeGrafter"/>
</dbReference>
<feature type="non-terminal residue" evidence="5">
    <location>
        <position position="1"/>
    </location>
</feature>
<name>A0A7L1SMK6_ARAGA</name>
<dbReference type="InterPro" id="IPR039687">
    <property type="entry name" value="NPHP1"/>
</dbReference>
<dbReference type="SUPFAM" id="SSF50044">
    <property type="entry name" value="SH3-domain"/>
    <property type="match status" value="1"/>
</dbReference>
<evidence type="ECO:0000256" key="1">
    <source>
        <dbReference type="ARBA" id="ARBA00022443"/>
    </source>
</evidence>
<dbReference type="GO" id="GO:0090251">
    <property type="term" value="P:protein localization involved in establishment of planar polarity"/>
    <property type="evidence" value="ECO:0007669"/>
    <property type="project" value="TreeGrafter"/>
</dbReference>
<dbReference type="Pfam" id="PF00018">
    <property type="entry name" value="SH3_1"/>
    <property type="match status" value="1"/>
</dbReference>
<organism evidence="5 6">
    <name type="scientific">Aramus guarauna</name>
    <name type="common">Limpkin</name>
    <name type="synonym">Scolopax guarauna</name>
    <dbReference type="NCBI Taxonomy" id="54356"/>
    <lineage>
        <taxon>Eukaryota</taxon>
        <taxon>Metazoa</taxon>
        <taxon>Chordata</taxon>
        <taxon>Craniata</taxon>
        <taxon>Vertebrata</taxon>
        <taxon>Euteleostomi</taxon>
        <taxon>Archelosauria</taxon>
        <taxon>Archosauria</taxon>
        <taxon>Dinosauria</taxon>
        <taxon>Saurischia</taxon>
        <taxon>Theropoda</taxon>
        <taxon>Coelurosauria</taxon>
        <taxon>Aves</taxon>
        <taxon>Neognathae</taxon>
        <taxon>Neoaves</taxon>
        <taxon>Gruiformes</taxon>
        <taxon>Aramidae</taxon>
        <taxon>Aramus</taxon>
    </lineage>
</organism>
<keyword evidence="1 2" id="KW-0728">SH3 domain</keyword>
<dbReference type="PANTHER" id="PTHR15176:SF1">
    <property type="entry name" value="NEPHROCYSTIN-1"/>
    <property type="match status" value="1"/>
</dbReference>
<feature type="region of interest" description="Disordered" evidence="3">
    <location>
        <begin position="1"/>
        <end position="21"/>
    </location>
</feature>
<comment type="caution">
    <text evidence="5">The sequence shown here is derived from an EMBL/GenBank/DDBJ whole genome shotgun (WGS) entry which is preliminary data.</text>
</comment>
<evidence type="ECO:0000256" key="3">
    <source>
        <dbReference type="SAM" id="MobiDB-lite"/>
    </source>
</evidence>
<protein>
    <submittedName>
        <fullName evidence="5">NPHP1 protein</fullName>
    </submittedName>
</protein>
<dbReference type="AlphaFoldDB" id="A0A7L1SMK6"/>
<feature type="domain" description="SH3" evidence="4">
    <location>
        <begin position="159"/>
        <end position="219"/>
    </location>
</feature>
<dbReference type="EMBL" id="VXBL01000996">
    <property type="protein sequence ID" value="NXO48264.1"/>
    <property type="molecule type" value="Genomic_DNA"/>
</dbReference>
<feature type="non-terminal residue" evidence="5">
    <location>
        <position position="687"/>
    </location>
</feature>
<dbReference type="InterPro" id="IPR001452">
    <property type="entry name" value="SH3_domain"/>
</dbReference>
<dbReference type="Proteomes" id="UP000567570">
    <property type="component" value="Unassembled WGS sequence"/>
</dbReference>